<feature type="region of interest" description="Disordered" evidence="1">
    <location>
        <begin position="116"/>
        <end position="154"/>
    </location>
</feature>
<name>A0A9N8M5F4_9BASI</name>
<evidence type="ECO:0000256" key="1">
    <source>
        <dbReference type="SAM" id="MobiDB-lite"/>
    </source>
</evidence>
<feature type="compositionally biased region" description="Polar residues" evidence="1">
    <location>
        <begin position="141"/>
        <end position="154"/>
    </location>
</feature>
<organism evidence="2 3">
    <name type="scientific">Tilletia laevis</name>
    <dbReference type="NCBI Taxonomy" id="157183"/>
    <lineage>
        <taxon>Eukaryota</taxon>
        <taxon>Fungi</taxon>
        <taxon>Dikarya</taxon>
        <taxon>Basidiomycota</taxon>
        <taxon>Ustilaginomycotina</taxon>
        <taxon>Exobasidiomycetes</taxon>
        <taxon>Tilletiales</taxon>
        <taxon>Tilletiaceae</taxon>
        <taxon>Tilletia</taxon>
    </lineage>
</organism>
<evidence type="ECO:0000313" key="3">
    <source>
        <dbReference type="Proteomes" id="UP000836404"/>
    </source>
</evidence>
<protein>
    <submittedName>
        <fullName evidence="2">Uncharacterized protein</fullName>
    </submittedName>
</protein>
<feature type="region of interest" description="Disordered" evidence="1">
    <location>
        <begin position="59"/>
        <end position="88"/>
    </location>
</feature>
<proteinExistence type="predicted"/>
<dbReference type="EMBL" id="CAJHJF010006633">
    <property type="protein sequence ID" value="CAD6957913.1"/>
    <property type="molecule type" value="Genomic_DNA"/>
</dbReference>
<evidence type="ECO:0000313" key="2">
    <source>
        <dbReference type="EMBL" id="CAD6957913.1"/>
    </source>
</evidence>
<gene>
    <name evidence="2" type="ORF">JKILLFL_G4520</name>
</gene>
<dbReference type="Proteomes" id="UP000836404">
    <property type="component" value="Unassembled WGS sequence"/>
</dbReference>
<comment type="caution">
    <text evidence="2">The sequence shown here is derived from an EMBL/GenBank/DDBJ whole genome shotgun (WGS) entry which is preliminary data.</text>
</comment>
<accession>A0A9N8M5F4</accession>
<dbReference type="AlphaFoldDB" id="A0A9N8M5F4"/>
<reference evidence="2 3" key="1">
    <citation type="submission" date="2020-10" db="EMBL/GenBank/DDBJ databases">
        <authorList>
            <person name="Sedaghatjoo S."/>
        </authorList>
    </citation>
    <scope>NUCLEOTIDE SEQUENCE [LARGE SCALE GENOMIC DNA]</scope>
    <source>
        <strain evidence="2 3">LLFL</strain>
    </source>
</reference>
<sequence length="154" mass="17072">MLDWNLEDGDEESELSIDNAVVTEQRRGDDDGDWPSLDSLFGGDEGLEDLATEEWSGSLHRVDNPTSLPPSVHGVRNSFPELDDIGSPMSLDQIDRAFQDIPTKARIEPTVGAISLGAAPPRRSSRLQGSFKAASRPWRRTQASPRWRTSTWDP</sequence>
<keyword evidence="3" id="KW-1185">Reference proteome</keyword>
<feature type="region of interest" description="Disordered" evidence="1">
    <location>
        <begin position="23"/>
        <end position="46"/>
    </location>
</feature>